<dbReference type="Proteomes" id="UP000191672">
    <property type="component" value="Unassembled WGS sequence"/>
</dbReference>
<keyword evidence="3" id="KW-1185">Reference proteome</keyword>
<protein>
    <submittedName>
        <fullName evidence="1">Uncharacterized protein</fullName>
    </submittedName>
</protein>
<reference evidence="1" key="1">
    <citation type="submission" date="2016-08" db="EMBL/GenBank/DDBJ databases">
        <title>Uncovering the secondary metabolism of Penicillium species provides insights into the evolution of 6-MSA pathways.</title>
        <authorList>
            <person name="Nielsen J.C."/>
            <person name="Nielsen J."/>
        </authorList>
    </citation>
    <scope>NUCLEOTIDE SEQUENCE [LARGE SCALE GENOMIC DNA]</scope>
    <source>
        <strain evidence="1">IBT 31811</strain>
    </source>
</reference>
<accession>A0A1V6PB56</accession>
<evidence type="ECO:0000313" key="1">
    <source>
        <dbReference type="EMBL" id="OQD74241.1"/>
    </source>
</evidence>
<sequence>MFSTVPVRYGGYCDHGTITILAEPVGLSRGPLDPRTKME</sequence>
<evidence type="ECO:0000313" key="2">
    <source>
        <dbReference type="EMBL" id="OQD78006.1"/>
    </source>
</evidence>
<dbReference type="EMBL" id="MDYN01000099">
    <property type="protein sequence ID" value="OQD78006.1"/>
    <property type="molecule type" value="Genomic_DNA"/>
</dbReference>
<reference evidence="3" key="2">
    <citation type="journal article" date="2017" name="Nat. Microbiol.">
        <title>Global analysis of biosynthetic gene clusters reveals vast potential of secondary metabolite production in Penicillium species.</title>
        <authorList>
            <person name="Nielsen J.C."/>
            <person name="Grijseels S."/>
            <person name="Prigent S."/>
            <person name="Ji B."/>
            <person name="Dainat J."/>
            <person name="Nielsen K.F."/>
            <person name="Frisvad J.C."/>
            <person name="Workman M."/>
            <person name="Nielsen J."/>
        </authorList>
    </citation>
    <scope>NUCLEOTIDE SEQUENCE [LARGE SCALE GENOMIC DNA]</scope>
    <source>
        <strain evidence="3">IBT 31811</strain>
    </source>
</reference>
<proteinExistence type="predicted"/>
<gene>
    <name evidence="2" type="ORF">PENANT_c099G05165</name>
    <name evidence="1" type="ORF">PENANT_c181G06806</name>
</gene>
<evidence type="ECO:0000313" key="3">
    <source>
        <dbReference type="Proteomes" id="UP000191672"/>
    </source>
</evidence>
<dbReference type="AlphaFoldDB" id="A0A1V6PB56"/>
<dbReference type="EMBL" id="MDYN01000181">
    <property type="protein sequence ID" value="OQD74241.1"/>
    <property type="molecule type" value="Genomic_DNA"/>
</dbReference>
<name>A0A1V6PB56_9EURO</name>
<comment type="caution">
    <text evidence="1">The sequence shown here is derived from an EMBL/GenBank/DDBJ whole genome shotgun (WGS) entry which is preliminary data.</text>
</comment>
<organism evidence="1 3">
    <name type="scientific">Penicillium antarcticum</name>
    <dbReference type="NCBI Taxonomy" id="416450"/>
    <lineage>
        <taxon>Eukaryota</taxon>
        <taxon>Fungi</taxon>
        <taxon>Dikarya</taxon>
        <taxon>Ascomycota</taxon>
        <taxon>Pezizomycotina</taxon>
        <taxon>Eurotiomycetes</taxon>
        <taxon>Eurotiomycetidae</taxon>
        <taxon>Eurotiales</taxon>
        <taxon>Aspergillaceae</taxon>
        <taxon>Penicillium</taxon>
    </lineage>
</organism>